<comment type="subcellular location">
    <subcellularLocation>
        <location evidence="1">Mitochondrion</location>
    </subcellularLocation>
</comment>
<accession>A0A5C3Q672</accession>
<dbReference type="GO" id="GO:0005739">
    <property type="term" value="C:mitochondrion"/>
    <property type="evidence" value="ECO:0007669"/>
    <property type="project" value="UniProtKB-SubCell"/>
</dbReference>
<dbReference type="STRING" id="1884261.A0A5C3Q672"/>
<sequence>MPPKPKLPLGPSQLSTVLKSLNANPKLELSGVKALKLTLAQSNDHWGARHFAKEHLPRLKWANQALEVEVTKVPKSAAEVWRPELELRFENGKTQTINLQNMWSTAIVRSIMDTAGAPSWAAWKVRAQEQGLPVLPGEENEGKERPQYQSSEIPSLAQFRASAPPPPPKAAPTPKAKAEKGVDPSALDSKTVSGPDAALP</sequence>
<dbReference type="InterPro" id="IPR036249">
    <property type="entry name" value="Thioredoxin-like_sf"/>
</dbReference>
<dbReference type="SUPFAM" id="SSF52833">
    <property type="entry name" value="Thioredoxin-like"/>
    <property type="match status" value="1"/>
</dbReference>
<name>A0A5C3Q672_9AGAR</name>
<reference evidence="5 6" key="1">
    <citation type="journal article" date="2019" name="Nat. Ecol. Evol.">
        <title>Megaphylogeny resolves global patterns of mushroom evolution.</title>
        <authorList>
            <person name="Varga T."/>
            <person name="Krizsan K."/>
            <person name="Foldi C."/>
            <person name="Dima B."/>
            <person name="Sanchez-Garcia M."/>
            <person name="Sanchez-Ramirez S."/>
            <person name="Szollosi G.J."/>
            <person name="Szarkandi J.G."/>
            <person name="Papp V."/>
            <person name="Albert L."/>
            <person name="Andreopoulos W."/>
            <person name="Angelini C."/>
            <person name="Antonin V."/>
            <person name="Barry K.W."/>
            <person name="Bougher N.L."/>
            <person name="Buchanan P."/>
            <person name="Buyck B."/>
            <person name="Bense V."/>
            <person name="Catcheside P."/>
            <person name="Chovatia M."/>
            <person name="Cooper J."/>
            <person name="Damon W."/>
            <person name="Desjardin D."/>
            <person name="Finy P."/>
            <person name="Geml J."/>
            <person name="Haridas S."/>
            <person name="Hughes K."/>
            <person name="Justo A."/>
            <person name="Karasinski D."/>
            <person name="Kautmanova I."/>
            <person name="Kiss B."/>
            <person name="Kocsube S."/>
            <person name="Kotiranta H."/>
            <person name="LaButti K.M."/>
            <person name="Lechner B.E."/>
            <person name="Liimatainen K."/>
            <person name="Lipzen A."/>
            <person name="Lukacs Z."/>
            <person name="Mihaltcheva S."/>
            <person name="Morgado L.N."/>
            <person name="Niskanen T."/>
            <person name="Noordeloos M.E."/>
            <person name="Ohm R.A."/>
            <person name="Ortiz-Santana B."/>
            <person name="Ovrebo C."/>
            <person name="Racz N."/>
            <person name="Riley R."/>
            <person name="Savchenko A."/>
            <person name="Shiryaev A."/>
            <person name="Soop K."/>
            <person name="Spirin V."/>
            <person name="Szebenyi C."/>
            <person name="Tomsovsky M."/>
            <person name="Tulloss R.E."/>
            <person name="Uehling J."/>
            <person name="Grigoriev I.V."/>
            <person name="Vagvolgyi C."/>
            <person name="Papp T."/>
            <person name="Martin F.M."/>
            <person name="Miettinen O."/>
            <person name="Hibbett D.S."/>
            <person name="Nagy L.G."/>
        </authorList>
    </citation>
    <scope>NUCLEOTIDE SEQUENCE [LARGE SCALE GENOMIC DNA]</scope>
    <source>
        <strain evidence="5 6">CBS 309.79</strain>
    </source>
</reference>
<dbReference type="Proteomes" id="UP000305067">
    <property type="component" value="Unassembled WGS sequence"/>
</dbReference>
<keyword evidence="6" id="KW-1185">Reference proteome</keyword>
<feature type="region of interest" description="Disordered" evidence="3">
    <location>
        <begin position="133"/>
        <end position="200"/>
    </location>
</feature>
<dbReference type="EMBL" id="ML178857">
    <property type="protein sequence ID" value="TFK96657.1"/>
    <property type="molecule type" value="Genomic_DNA"/>
</dbReference>
<protein>
    <recommendedName>
        <fullName evidence="4">Ribosomal protein/NADH dehydrogenase domain-containing protein</fullName>
    </recommendedName>
</protein>
<evidence type="ECO:0000313" key="6">
    <source>
        <dbReference type="Proteomes" id="UP000305067"/>
    </source>
</evidence>
<dbReference type="AlphaFoldDB" id="A0A5C3Q672"/>
<dbReference type="Gene3D" id="3.40.30.10">
    <property type="entry name" value="Glutaredoxin"/>
    <property type="match status" value="1"/>
</dbReference>
<dbReference type="InterPro" id="IPR007741">
    <property type="entry name" value="Ribosomal_mL43/mS25/NADH_DH"/>
</dbReference>
<evidence type="ECO:0000256" key="3">
    <source>
        <dbReference type="SAM" id="MobiDB-lite"/>
    </source>
</evidence>
<organism evidence="5 6">
    <name type="scientific">Pterulicium gracile</name>
    <dbReference type="NCBI Taxonomy" id="1884261"/>
    <lineage>
        <taxon>Eukaryota</taxon>
        <taxon>Fungi</taxon>
        <taxon>Dikarya</taxon>
        <taxon>Basidiomycota</taxon>
        <taxon>Agaricomycotina</taxon>
        <taxon>Agaricomycetes</taxon>
        <taxon>Agaricomycetidae</taxon>
        <taxon>Agaricales</taxon>
        <taxon>Pleurotineae</taxon>
        <taxon>Pterulaceae</taxon>
        <taxon>Pterulicium</taxon>
    </lineage>
</organism>
<evidence type="ECO:0000256" key="1">
    <source>
        <dbReference type="ARBA" id="ARBA00004173"/>
    </source>
</evidence>
<evidence type="ECO:0000313" key="5">
    <source>
        <dbReference type="EMBL" id="TFK96657.1"/>
    </source>
</evidence>
<evidence type="ECO:0000256" key="2">
    <source>
        <dbReference type="ARBA" id="ARBA00023128"/>
    </source>
</evidence>
<feature type="domain" description="Ribosomal protein/NADH dehydrogenase" evidence="4">
    <location>
        <begin position="40"/>
        <end position="118"/>
    </location>
</feature>
<dbReference type="Pfam" id="PF05047">
    <property type="entry name" value="L51_S25_CI-B8"/>
    <property type="match status" value="1"/>
</dbReference>
<evidence type="ECO:0000259" key="4">
    <source>
        <dbReference type="SMART" id="SM00916"/>
    </source>
</evidence>
<gene>
    <name evidence="5" type="ORF">BDV98DRAFT_575845</name>
</gene>
<dbReference type="OrthoDB" id="1696305at2759"/>
<keyword evidence="2" id="KW-0496">Mitochondrion</keyword>
<dbReference type="SMART" id="SM00916">
    <property type="entry name" value="L51_S25_CI-B8"/>
    <property type="match status" value="1"/>
</dbReference>
<proteinExistence type="predicted"/>